<dbReference type="SMART" id="SM00228">
    <property type="entry name" value="PDZ"/>
    <property type="match status" value="3"/>
</dbReference>
<dbReference type="SUPFAM" id="SSF50494">
    <property type="entry name" value="Trypsin-like serine proteases"/>
    <property type="match status" value="2"/>
</dbReference>
<dbReference type="CDD" id="cd06719">
    <property type="entry name" value="PDZ2-4_Nma111p-like"/>
    <property type="match status" value="1"/>
</dbReference>
<keyword evidence="3" id="KW-1185">Reference proteome</keyword>
<dbReference type="InterPro" id="IPR009003">
    <property type="entry name" value="Peptidase_S1_PA"/>
</dbReference>
<proteinExistence type="predicted"/>
<dbReference type="InterPro" id="IPR001478">
    <property type="entry name" value="PDZ"/>
</dbReference>
<organism evidence="2 3">
    <name type="scientific">Polyrhizophydium stewartii</name>
    <dbReference type="NCBI Taxonomy" id="2732419"/>
    <lineage>
        <taxon>Eukaryota</taxon>
        <taxon>Fungi</taxon>
        <taxon>Fungi incertae sedis</taxon>
        <taxon>Chytridiomycota</taxon>
        <taxon>Chytridiomycota incertae sedis</taxon>
        <taxon>Chytridiomycetes</taxon>
        <taxon>Rhizophydiales</taxon>
        <taxon>Rhizophydiales incertae sedis</taxon>
        <taxon>Polyrhizophydium</taxon>
    </lineage>
</organism>
<dbReference type="Proteomes" id="UP001527925">
    <property type="component" value="Unassembled WGS sequence"/>
</dbReference>
<protein>
    <recommendedName>
        <fullName evidence="1">PDZ domain-containing protein</fullName>
    </recommendedName>
</protein>
<sequence>MEDFDVDDGLLAQGDLNDDVAVQPPVSNSPRWENTLNKIIPAIVSVRLICVRNFDTEAQKTSQATGFVVDKERGPILADAIFNQSKEEVRLIPIYRDPVHDFGFFKFDTSAIKHMKLQEIPLCPELARVGLDIRVVGNDSGERLSILSGTLARLDRKAPNYGAGRFNDWNTFYYQAASMTSGGSSGSPVIDVDGNAIALNAGGATASATSFFLPLDRVVRVLKLIQADEPVTRGTIQTVFQYTAYDEVKRLGLLSDVELEIRQLFPENTGMLTVSQVVPKGPADGILEAGDIVFKINGEYTTSFVPMEHIFDTNVNSPITMTIQRGNQTKEVEIIVQDLHSITPSRFLEVGGGILHDLSYQMARSYIVPTGGVFVAGSGYMLGLSGIARRCIIERINNTPTPTLDDFIAVMSTLRDHQRVPIRFYQLSDINRPRTSIVLVDRHKTGLWNYVELPPCVGEAVPEPHSASHMLLDESLGPAKVVIPSLVNVAFYLPFKIDGVTVQTHTGVGVILDAEQGLLLVDRQTVPTSIGDILLTFANSIIIPARAIFIHQIFNFGIVKYDPSLLGDTFVKSIDISQKDLSQGDSGIPGIVPVVYLVCLSKSYQPLVRKTVVTNIRQFFVNEATPPSYRAFNVEGIELENPLAYGGVLTTEDGQVQGFFASHTKHGSKTSSEFHMGMPIKIIAPVLERLRKNIDLSTMKTLEVELTYTQIAHARIMGLTDEWVKKIESSHLSRRNVLVVRRVTSGTPAGTLLKASDIIIAVNGVAATQFSAITDRVDDDSLKLKTVLRDARELNIVVPLSTMQTSGTERLVGWSGAIFQMPHKAVYQQLKEVPPGVLCTVVYDGSPSQLYGLHPLTWVTEVNGVPIQNLDDFLDAVSQVPADTFVRLRTVTSLRFVKVIALRPNPHYFGLWQIQRDESKPSTWSLRAFTRESS</sequence>
<dbReference type="EMBL" id="JADGIZ020000033">
    <property type="protein sequence ID" value="KAL2914404.1"/>
    <property type="molecule type" value="Genomic_DNA"/>
</dbReference>
<dbReference type="Gene3D" id="2.40.10.120">
    <property type="match status" value="1"/>
</dbReference>
<dbReference type="Gene3D" id="2.30.42.10">
    <property type="match status" value="3"/>
</dbReference>
<evidence type="ECO:0000313" key="2">
    <source>
        <dbReference type="EMBL" id="KAL2914404.1"/>
    </source>
</evidence>
<dbReference type="InterPro" id="IPR036034">
    <property type="entry name" value="PDZ_sf"/>
</dbReference>
<dbReference type="PANTHER" id="PTHR46366">
    <property type="entry name" value="PRO-APOPTOTIC SERINE PROTEASE NMA111"/>
    <property type="match status" value="1"/>
</dbReference>
<evidence type="ECO:0000259" key="1">
    <source>
        <dbReference type="PROSITE" id="PS50106"/>
    </source>
</evidence>
<dbReference type="PROSITE" id="PS50106">
    <property type="entry name" value="PDZ"/>
    <property type="match status" value="1"/>
</dbReference>
<dbReference type="PANTHER" id="PTHR46366:SF1">
    <property type="entry name" value="PDZ DOMAIN-CONTAINING PROTEIN C1685.05"/>
    <property type="match status" value="1"/>
</dbReference>
<accession>A0ABR4N4L5</accession>
<dbReference type="Pfam" id="PF12812">
    <property type="entry name" value="PDZ_1"/>
    <property type="match status" value="1"/>
</dbReference>
<dbReference type="Pfam" id="PF13365">
    <property type="entry name" value="Trypsin_2"/>
    <property type="match status" value="1"/>
</dbReference>
<evidence type="ECO:0000313" key="3">
    <source>
        <dbReference type="Proteomes" id="UP001527925"/>
    </source>
</evidence>
<name>A0ABR4N4L5_9FUNG</name>
<gene>
    <name evidence="2" type="ORF">HK105_205971</name>
</gene>
<dbReference type="SUPFAM" id="SSF50156">
    <property type="entry name" value="PDZ domain-like"/>
    <property type="match status" value="3"/>
</dbReference>
<comment type="caution">
    <text evidence="2">The sequence shown here is derived from an EMBL/GenBank/DDBJ whole genome shotgun (WGS) entry which is preliminary data.</text>
</comment>
<dbReference type="InterPro" id="IPR025926">
    <property type="entry name" value="PDZ-like_dom"/>
</dbReference>
<reference evidence="2 3" key="1">
    <citation type="submission" date="2023-09" db="EMBL/GenBank/DDBJ databases">
        <title>Pangenome analysis of Batrachochytrium dendrobatidis and related Chytrids.</title>
        <authorList>
            <person name="Yacoub M.N."/>
            <person name="Stajich J.E."/>
            <person name="James T.Y."/>
        </authorList>
    </citation>
    <scope>NUCLEOTIDE SEQUENCE [LARGE SCALE GENOMIC DNA]</scope>
    <source>
        <strain evidence="2 3">JEL0888</strain>
    </source>
</reference>
<feature type="domain" description="PDZ" evidence="1">
    <location>
        <begin position="272"/>
        <end position="298"/>
    </location>
</feature>